<accession>A0A8J2JCW2</accession>
<evidence type="ECO:0000256" key="1">
    <source>
        <dbReference type="SAM" id="Phobius"/>
    </source>
</evidence>
<evidence type="ECO:0000313" key="2">
    <source>
        <dbReference type="EMBL" id="CAG7717913.1"/>
    </source>
</evidence>
<evidence type="ECO:0000313" key="3">
    <source>
        <dbReference type="Proteomes" id="UP000708208"/>
    </source>
</evidence>
<proteinExistence type="predicted"/>
<reference evidence="2" key="1">
    <citation type="submission" date="2021-06" db="EMBL/GenBank/DDBJ databases">
        <authorList>
            <person name="Hodson N. C."/>
            <person name="Mongue J. A."/>
            <person name="Jaron S. K."/>
        </authorList>
    </citation>
    <scope>NUCLEOTIDE SEQUENCE</scope>
</reference>
<comment type="caution">
    <text evidence="2">The sequence shown here is derived from an EMBL/GenBank/DDBJ whole genome shotgun (WGS) entry which is preliminary data.</text>
</comment>
<keyword evidence="1" id="KW-1133">Transmembrane helix</keyword>
<dbReference type="EMBL" id="CAJVCH010049415">
    <property type="protein sequence ID" value="CAG7717913.1"/>
    <property type="molecule type" value="Genomic_DNA"/>
</dbReference>
<name>A0A8J2JCW2_9HEXA</name>
<sequence>MIWISWRIPFGILVEQDSDIPKSLKPLVVVWSIAMMAVVAGYRDKLIAGLTFPQLEFVPMNLNHLRESLDHRILLDGFLISSRLNNSQNPDVVALRNRFKRQPTTVDCVMETILQEKTVCVGYKPMLLTALASNFTINYDLNPVVVSQNILPQVHVSVVLQKYSYIVPGFERITGAYREAHLYEKSKDNVLMNFKRKGKTWLDEEQSELKQSLESLISRRGNGVSALKVRQLVTPLTFYSITCVFSIGIFMCEIRRIH</sequence>
<keyword evidence="1" id="KW-0812">Transmembrane</keyword>
<dbReference type="AlphaFoldDB" id="A0A8J2JCW2"/>
<keyword evidence="3" id="KW-1185">Reference proteome</keyword>
<organism evidence="2 3">
    <name type="scientific">Allacma fusca</name>
    <dbReference type="NCBI Taxonomy" id="39272"/>
    <lineage>
        <taxon>Eukaryota</taxon>
        <taxon>Metazoa</taxon>
        <taxon>Ecdysozoa</taxon>
        <taxon>Arthropoda</taxon>
        <taxon>Hexapoda</taxon>
        <taxon>Collembola</taxon>
        <taxon>Symphypleona</taxon>
        <taxon>Sminthuridae</taxon>
        <taxon>Allacma</taxon>
    </lineage>
</organism>
<protein>
    <submittedName>
        <fullName evidence="2">Uncharacterized protein</fullName>
    </submittedName>
</protein>
<gene>
    <name evidence="2" type="ORF">AFUS01_LOCUS7342</name>
</gene>
<dbReference type="Proteomes" id="UP000708208">
    <property type="component" value="Unassembled WGS sequence"/>
</dbReference>
<keyword evidence="1" id="KW-0472">Membrane</keyword>
<feature type="transmembrane region" description="Helical" evidence="1">
    <location>
        <begin position="232"/>
        <end position="252"/>
    </location>
</feature>